<dbReference type="AlphaFoldDB" id="A0AAW2E0C0"/>
<name>A0AAW2E0C0_9ROSI</name>
<dbReference type="Proteomes" id="UP001459277">
    <property type="component" value="Unassembled WGS sequence"/>
</dbReference>
<evidence type="ECO:0000313" key="2">
    <source>
        <dbReference type="Proteomes" id="UP001459277"/>
    </source>
</evidence>
<sequence>MARAFLLYILEAYLFANGGQMMSLRLLSLFWDFEEARKANWGQTYLAYLYLSLDTFSKGTLHLMVGPWKLLEVIWSLWAGALAIVDPNLEVAAIITSKIT</sequence>
<gene>
    <name evidence="1" type="ORF">SO802_002611</name>
</gene>
<evidence type="ECO:0000313" key="1">
    <source>
        <dbReference type="EMBL" id="KAL0015542.1"/>
    </source>
</evidence>
<keyword evidence="2" id="KW-1185">Reference proteome</keyword>
<comment type="caution">
    <text evidence="1">The sequence shown here is derived from an EMBL/GenBank/DDBJ whole genome shotgun (WGS) entry which is preliminary data.</text>
</comment>
<dbReference type="EMBL" id="JAZDWU010000001">
    <property type="protein sequence ID" value="KAL0015542.1"/>
    <property type="molecule type" value="Genomic_DNA"/>
</dbReference>
<evidence type="ECO:0008006" key="3">
    <source>
        <dbReference type="Google" id="ProtNLM"/>
    </source>
</evidence>
<accession>A0AAW2E0C0</accession>
<protein>
    <recommendedName>
        <fullName evidence="3">Aminotransferase-like plant mobile domain-containing protein</fullName>
    </recommendedName>
</protein>
<proteinExistence type="predicted"/>
<reference evidence="1 2" key="1">
    <citation type="submission" date="2024-01" db="EMBL/GenBank/DDBJ databases">
        <title>A telomere-to-telomere, gap-free genome of sweet tea (Lithocarpus litseifolius).</title>
        <authorList>
            <person name="Zhou J."/>
        </authorList>
    </citation>
    <scope>NUCLEOTIDE SEQUENCE [LARGE SCALE GENOMIC DNA]</scope>
    <source>
        <strain evidence="1">Zhou-2022a</strain>
        <tissue evidence="1">Leaf</tissue>
    </source>
</reference>
<organism evidence="1 2">
    <name type="scientific">Lithocarpus litseifolius</name>
    <dbReference type="NCBI Taxonomy" id="425828"/>
    <lineage>
        <taxon>Eukaryota</taxon>
        <taxon>Viridiplantae</taxon>
        <taxon>Streptophyta</taxon>
        <taxon>Embryophyta</taxon>
        <taxon>Tracheophyta</taxon>
        <taxon>Spermatophyta</taxon>
        <taxon>Magnoliopsida</taxon>
        <taxon>eudicotyledons</taxon>
        <taxon>Gunneridae</taxon>
        <taxon>Pentapetalae</taxon>
        <taxon>rosids</taxon>
        <taxon>fabids</taxon>
        <taxon>Fagales</taxon>
        <taxon>Fagaceae</taxon>
        <taxon>Lithocarpus</taxon>
    </lineage>
</organism>